<dbReference type="AlphaFoldDB" id="A0A099I4W3"/>
<protein>
    <recommendedName>
        <fullName evidence="3">MmcQ/YjbR family DNA-binding protein</fullName>
    </recommendedName>
</protein>
<dbReference type="InterPro" id="IPR038056">
    <property type="entry name" value="YjbR-like_sf"/>
</dbReference>
<dbReference type="RefSeq" id="WP_044905872.1">
    <property type="nucleotide sequence ID" value="NZ_JAJTIR010000015.1"/>
</dbReference>
<dbReference type="PANTHER" id="PTHR35145:SF1">
    <property type="entry name" value="CYTOPLASMIC PROTEIN"/>
    <property type="match status" value="1"/>
</dbReference>
<proteinExistence type="predicted"/>
<evidence type="ECO:0000313" key="1">
    <source>
        <dbReference type="EMBL" id="KGJ52656.1"/>
    </source>
</evidence>
<dbReference type="Pfam" id="PF04237">
    <property type="entry name" value="YjbR"/>
    <property type="match status" value="1"/>
</dbReference>
<evidence type="ECO:0008006" key="3">
    <source>
        <dbReference type="Google" id="ProtNLM"/>
    </source>
</evidence>
<evidence type="ECO:0000313" key="2">
    <source>
        <dbReference type="Proteomes" id="UP000030008"/>
    </source>
</evidence>
<accession>A0A099I4W3</accession>
<dbReference type="PANTHER" id="PTHR35145">
    <property type="entry name" value="CYTOPLASMIC PROTEIN-RELATED"/>
    <property type="match status" value="1"/>
</dbReference>
<dbReference type="Proteomes" id="UP000030008">
    <property type="component" value="Unassembled WGS sequence"/>
</dbReference>
<sequence>MDAESIKSALQAKNGVVMDFKLEWDAFRFLLFDKMFAMLGFNKQQEPILTLKLPPQEGAWYREEYAFITEGYYMNKVHWISVRYDLASRDLLMDLMEKSYTGFLCTLTKKQQQLIAGKAQHT</sequence>
<dbReference type="InterPro" id="IPR007351">
    <property type="entry name" value="YjbR"/>
</dbReference>
<dbReference type="InterPro" id="IPR058532">
    <property type="entry name" value="YjbR/MT2646/Rv2570-like"/>
</dbReference>
<dbReference type="SUPFAM" id="SSF142906">
    <property type="entry name" value="YjbR-like"/>
    <property type="match status" value="1"/>
</dbReference>
<dbReference type="Gene3D" id="3.90.1150.30">
    <property type="match status" value="1"/>
</dbReference>
<organism evidence="1 2">
    <name type="scientific">Clostridium innocuum</name>
    <dbReference type="NCBI Taxonomy" id="1522"/>
    <lineage>
        <taxon>Bacteria</taxon>
        <taxon>Bacillati</taxon>
        <taxon>Bacillota</taxon>
        <taxon>Clostridia</taxon>
        <taxon>Eubacteriales</taxon>
        <taxon>Clostridiaceae</taxon>
        <taxon>Clostridium</taxon>
    </lineage>
</organism>
<name>A0A099I4W3_CLOIN</name>
<reference evidence="1 2" key="1">
    <citation type="submission" date="2014-08" db="EMBL/GenBank/DDBJ databases">
        <title>Clostridium innocuum, an unnegligible vancomycin-resistant pathogen causing extra-intestinal infections.</title>
        <authorList>
            <person name="Feng Y."/>
            <person name="Chiu C.-H."/>
        </authorList>
    </citation>
    <scope>NUCLEOTIDE SEQUENCE [LARGE SCALE GENOMIC DNA]</scope>
    <source>
        <strain evidence="1 2">AN88</strain>
    </source>
</reference>
<dbReference type="EMBL" id="JQIF01000057">
    <property type="protein sequence ID" value="KGJ52656.1"/>
    <property type="molecule type" value="Genomic_DNA"/>
</dbReference>
<comment type="caution">
    <text evidence="1">The sequence shown here is derived from an EMBL/GenBank/DDBJ whole genome shotgun (WGS) entry which is preliminary data.</text>
</comment>
<gene>
    <name evidence="1" type="ORF">CIAN88_13350</name>
</gene>